<reference evidence="2 3" key="1">
    <citation type="submission" date="2018-05" db="EMBL/GenBank/DDBJ databases">
        <title>Genome sequencing of Flavobacterium sp. HYN0056.</title>
        <authorList>
            <person name="Yi H."/>
            <person name="Baek C."/>
        </authorList>
    </citation>
    <scope>NUCLEOTIDE SEQUENCE [LARGE SCALE GENOMIC DNA]</scope>
    <source>
        <strain evidence="2 3">HYN0056</strain>
    </source>
</reference>
<dbReference type="RefSeq" id="WP_109193414.1">
    <property type="nucleotide sequence ID" value="NZ_CP029255.1"/>
</dbReference>
<feature type="chain" id="PRO_5015701466" description="Lipocalin-like domain-containing protein" evidence="1">
    <location>
        <begin position="20"/>
        <end position="129"/>
    </location>
</feature>
<dbReference type="KEGG" id="fcr:HYN56_17860"/>
<protein>
    <recommendedName>
        <fullName evidence="4">Lipocalin-like domain-containing protein</fullName>
    </recommendedName>
</protein>
<gene>
    <name evidence="2" type="ORF">HYN56_17860</name>
</gene>
<dbReference type="AlphaFoldDB" id="A0A2S1YPI2"/>
<dbReference type="Proteomes" id="UP000245250">
    <property type="component" value="Chromosome"/>
</dbReference>
<proteinExistence type="predicted"/>
<keyword evidence="1" id="KW-0732">Signal</keyword>
<evidence type="ECO:0008006" key="4">
    <source>
        <dbReference type="Google" id="ProtNLM"/>
    </source>
</evidence>
<evidence type="ECO:0000313" key="3">
    <source>
        <dbReference type="Proteomes" id="UP000245250"/>
    </source>
</evidence>
<dbReference type="OrthoDB" id="1357535at2"/>
<accession>A0A2S1YPI2</accession>
<keyword evidence="3" id="KW-1185">Reference proteome</keyword>
<dbReference type="EMBL" id="CP029255">
    <property type="protein sequence ID" value="AWK05989.1"/>
    <property type="molecule type" value="Genomic_DNA"/>
</dbReference>
<evidence type="ECO:0000313" key="2">
    <source>
        <dbReference type="EMBL" id="AWK05989.1"/>
    </source>
</evidence>
<feature type="signal peptide" evidence="1">
    <location>
        <begin position="1"/>
        <end position="19"/>
    </location>
</feature>
<name>A0A2S1YPI2_9FLAO</name>
<evidence type="ECO:0000256" key="1">
    <source>
        <dbReference type="SAM" id="SignalP"/>
    </source>
</evidence>
<organism evidence="2 3">
    <name type="scientific">Flavobacterium crocinum</name>
    <dbReference type="NCBI Taxonomy" id="2183896"/>
    <lineage>
        <taxon>Bacteria</taxon>
        <taxon>Pseudomonadati</taxon>
        <taxon>Bacteroidota</taxon>
        <taxon>Flavobacteriia</taxon>
        <taxon>Flavobacteriales</taxon>
        <taxon>Flavobacteriaceae</taxon>
        <taxon>Flavobacterium</taxon>
    </lineage>
</organism>
<sequence length="129" mass="15064">MKKLLLILPISFFVSGVFAQNQESSSQRIVGNWFSNTNRNIKWYFTQDGKVYNYNQDRMTVMYKYTISHNCQNYSDDRAEFITLRDKDGNEFCFKINGINENKNGILSLINLSNNQSLVFVNDVNLKIP</sequence>